<evidence type="ECO:0000313" key="3">
    <source>
        <dbReference type="Proteomes" id="UP000321776"/>
    </source>
</evidence>
<reference evidence="2 3" key="1">
    <citation type="journal article" date="2018" name="Int. J. Syst. Evol. Microbiol.">
        <title>Paraburkholderia azotifigens sp. nov., a nitrogen-fixing bacterium isolated from paddy soil.</title>
        <authorList>
            <person name="Choi G.M."/>
            <person name="Im W.T."/>
        </authorList>
    </citation>
    <scope>NUCLEOTIDE SEQUENCE [LARGE SCALE GENOMIC DNA]</scope>
    <source>
        <strain evidence="2 3">NF 2-5-3</strain>
    </source>
</reference>
<dbReference type="Proteomes" id="UP001481677">
    <property type="component" value="Unassembled WGS sequence"/>
</dbReference>
<dbReference type="Pfam" id="PF05013">
    <property type="entry name" value="FGase"/>
    <property type="match status" value="1"/>
</dbReference>
<dbReference type="InterPro" id="IPR010247">
    <property type="entry name" value="HutG_amidohyd"/>
</dbReference>
<comment type="caution">
    <text evidence="2">The sequence shown here is derived from an EMBL/GenBank/DDBJ whole genome shotgun (WGS) entry which is preliminary data.</text>
</comment>
<keyword evidence="4" id="KW-1185">Reference proteome</keyword>
<protein>
    <submittedName>
        <fullName evidence="2">N-formylglutamate deformylase</fullName>
        <ecNumber evidence="2">3.5.1.68</ecNumber>
    </submittedName>
</protein>
<reference evidence="2" key="2">
    <citation type="submission" date="2019-08" db="EMBL/GenBank/DDBJ databases">
        <authorList>
            <person name="Im W.-T."/>
        </authorList>
    </citation>
    <scope>NUCLEOTIDE SEQUENCE</scope>
    <source>
        <strain evidence="2">NF 2-5-3</strain>
    </source>
</reference>
<dbReference type="Gene3D" id="3.40.630.40">
    <property type="entry name" value="Zn-dependent exopeptidases"/>
    <property type="match status" value="1"/>
</dbReference>
<gene>
    <name evidence="2" type="primary">hutG</name>
    <name evidence="2" type="ORF">FRZ40_30160</name>
    <name evidence="1" type="ORF">V4C56_36085</name>
</gene>
<evidence type="ECO:0000313" key="4">
    <source>
        <dbReference type="Proteomes" id="UP001481677"/>
    </source>
</evidence>
<evidence type="ECO:0000313" key="2">
    <source>
        <dbReference type="EMBL" id="TXC84534.1"/>
    </source>
</evidence>
<dbReference type="EMBL" id="JAZHGA010000041">
    <property type="protein sequence ID" value="MEM5345034.1"/>
    <property type="molecule type" value="Genomic_DNA"/>
</dbReference>
<name>A0A5C6VIL7_9BURK</name>
<reference evidence="1 4" key="3">
    <citation type="submission" date="2024-01" db="EMBL/GenBank/DDBJ databases">
        <title>The diversity of rhizobia nodulating Mimosa spp. in eleven states of Brazil covering several biomes is determined by host plant, location, and edaphic factors.</title>
        <authorList>
            <person name="Rouws L."/>
            <person name="Barauna A."/>
            <person name="Beukes C."/>
            <person name="De Faria S.M."/>
            <person name="Gross E."/>
            <person name="Dos Reis Junior F.B."/>
            <person name="Simon M."/>
            <person name="Maluk M."/>
            <person name="Odee D.W."/>
            <person name="Kenicer G."/>
            <person name="Young J.P.W."/>
            <person name="Reis V.M."/>
            <person name="Zilli J."/>
            <person name="James E.K."/>
        </authorList>
    </citation>
    <scope>NUCLEOTIDE SEQUENCE [LARGE SCALE GENOMIC DNA]</scope>
    <source>
        <strain evidence="1 4">JPY530</strain>
    </source>
</reference>
<proteinExistence type="predicted"/>
<dbReference type="AlphaFoldDB" id="A0A5C6VIL7"/>
<evidence type="ECO:0000313" key="1">
    <source>
        <dbReference type="EMBL" id="MEM5345034.1"/>
    </source>
</evidence>
<dbReference type="Proteomes" id="UP000321776">
    <property type="component" value="Unassembled WGS sequence"/>
</dbReference>
<dbReference type="EMBL" id="VOQS01000003">
    <property type="protein sequence ID" value="TXC84534.1"/>
    <property type="molecule type" value="Genomic_DNA"/>
</dbReference>
<dbReference type="SUPFAM" id="SSF53187">
    <property type="entry name" value="Zn-dependent exopeptidases"/>
    <property type="match status" value="1"/>
</dbReference>
<dbReference type="EC" id="3.5.1.68" evidence="2"/>
<organism evidence="2 3">
    <name type="scientific">Paraburkholderia azotifigens</name>
    <dbReference type="NCBI Taxonomy" id="2057004"/>
    <lineage>
        <taxon>Bacteria</taxon>
        <taxon>Pseudomonadati</taxon>
        <taxon>Pseudomonadota</taxon>
        <taxon>Betaproteobacteria</taxon>
        <taxon>Burkholderiales</taxon>
        <taxon>Burkholderiaceae</taxon>
        <taxon>Paraburkholderia</taxon>
    </lineage>
</organism>
<accession>A0A5C6VIL7</accession>
<dbReference type="GO" id="GO:0050129">
    <property type="term" value="F:N-formylglutamate deformylase activity"/>
    <property type="evidence" value="ECO:0007669"/>
    <property type="project" value="UniProtKB-EC"/>
</dbReference>
<dbReference type="InterPro" id="IPR007709">
    <property type="entry name" value="N-FG_amidohydro"/>
</dbReference>
<dbReference type="RefSeq" id="WP_147236548.1">
    <property type="nucleotide sequence ID" value="NZ_JAZHFZ010000041.1"/>
</dbReference>
<sequence>MDELFTFQRGDAPLLVSIPHLGHAIPSDLRHLYTDEALTFVDTDWHLDRLYDFVSSQLGATLLGAKVSRYVIDLNRPPNDESLYPGQTTTGLCPTETFRGDLVYRAGCEPDASEKQRRVARYWQPYHDALRAELARLRERHAHVLLWEAHSIASVLPRLFDGKLPDLNLGTQDGRTAAPALQAAVESAASSGPYTWIANGRFKGGYITRHFGSPGEGVHAIQLEMCQSTYMNERFPFAYELERAASVQPVLRRMFDNALAALITL</sequence>
<dbReference type="NCBIfam" id="TIGR02017">
    <property type="entry name" value="hutG_amidohyd"/>
    <property type="match status" value="1"/>
</dbReference>
<keyword evidence="2" id="KW-0378">Hydrolase</keyword>